<keyword evidence="6" id="KW-0175">Coiled coil</keyword>
<dbReference type="Bgee" id="ENSELUG00000011265">
    <property type="expression patterns" value="Expressed in spleen and 14 other cell types or tissues"/>
</dbReference>
<dbReference type="Pfam" id="PF20669">
    <property type="entry name" value="Exo70_N"/>
    <property type="match status" value="1"/>
</dbReference>
<reference evidence="8" key="4">
    <citation type="submission" date="2025-09" db="UniProtKB">
        <authorList>
            <consortium name="Ensembl"/>
        </authorList>
    </citation>
    <scope>IDENTIFICATION</scope>
</reference>
<keyword evidence="9" id="KW-1185">Reference proteome</keyword>
<evidence type="ECO:0000256" key="5">
    <source>
        <dbReference type="RuleBase" id="RU365026"/>
    </source>
</evidence>
<name>A0A6Q2XQQ4_ESOLU</name>
<evidence type="ECO:0000256" key="3">
    <source>
        <dbReference type="ARBA" id="ARBA00022483"/>
    </source>
</evidence>
<dbReference type="SUPFAM" id="SSF74788">
    <property type="entry name" value="Cullin repeat-like"/>
    <property type="match status" value="1"/>
</dbReference>
<dbReference type="GO" id="GO:0005546">
    <property type="term" value="F:phosphatidylinositol-4,5-bisphosphate binding"/>
    <property type="evidence" value="ECO:0007669"/>
    <property type="project" value="InterPro"/>
</dbReference>
<organism evidence="8 9">
    <name type="scientific">Esox lucius</name>
    <name type="common">Northern pike</name>
    <dbReference type="NCBI Taxonomy" id="8010"/>
    <lineage>
        <taxon>Eukaryota</taxon>
        <taxon>Metazoa</taxon>
        <taxon>Chordata</taxon>
        <taxon>Craniata</taxon>
        <taxon>Vertebrata</taxon>
        <taxon>Euteleostomi</taxon>
        <taxon>Actinopterygii</taxon>
        <taxon>Neopterygii</taxon>
        <taxon>Teleostei</taxon>
        <taxon>Protacanthopterygii</taxon>
        <taxon>Esociformes</taxon>
        <taxon>Esocidae</taxon>
        <taxon>Esox</taxon>
    </lineage>
</organism>
<evidence type="ECO:0000259" key="7">
    <source>
        <dbReference type="Pfam" id="PF03081"/>
    </source>
</evidence>
<evidence type="ECO:0000256" key="1">
    <source>
        <dbReference type="ARBA" id="ARBA00006756"/>
    </source>
</evidence>
<dbReference type="GO" id="GO:0006887">
    <property type="term" value="P:exocytosis"/>
    <property type="evidence" value="ECO:0007669"/>
    <property type="project" value="UniProtKB-KW"/>
</dbReference>
<evidence type="ECO:0000256" key="6">
    <source>
        <dbReference type="SAM" id="Coils"/>
    </source>
</evidence>
<comment type="similarity">
    <text evidence="1 5">Belongs to the EXO70 family.</text>
</comment>
<gene>
    <name evidence="8" type="primary">EXOC7</name>
</gene>
<dbReference type="Pfam" id="PF03081">
    <property type="entry name" value="Exo70_C"/>
    <property type="match status" value="1"/>
</dbReference>
<protein>
    <recommendedName>
        <fullName evidence="4 5">Exocyst complex component 7</fullName>
    </recommendedName>
    <alternativeName>
        <fullName evidence="5">Exocyst complex component Exo70</fullName>
    </alternativeName>
</protein>
<evidence type="ECO:0000256" key="4">
    <source>
        <dbReference type="ARBA" id="ARBA00026169"/>
    </source>
</evidence>
<keyword evidence="5" id="KW-0653">Protein transport</keyword>
<dbReference type="GO" id="GO:0000145">
    <property type="term" value="C:exocyst"/>
    <property type="evidence" value="ECO:0007669"/>
    <property type="project" value="InterPro"/>
</dbReference>
<dbReference type="Proteomes" id="UP000265140">
    <property type="component" value="Chromosome 6"/>
</dbReference>
<evidence type="ECO:0000256" key="2">
    <source>
        <dbReference type="ARBA" id="ARBA00022448"/>
    </source>
</evidence>
<accession>A0A6Q2XQQ4</accession>
<reference evidence="9" key="1">
    <citation type="journal article" date="2014" name="PLoS ONE">
        <title>The genome and linkage map of the northern pike (Esox lucius): conserved synteny revealed between the salmonid sister group and the Neoteleostei.</title>
        <authorList>
            <person name="Rondeau E.B."/>
            <person name="Minkley D.R."/>
            <person name="Leong J.S."/>
            <person name="Messmer A.M."/>
            <person name="Jantzen J.R."/>
            <person name="von Schalburg K.R."/>
            <person name="Lemon C."/>
            <person name="Bird N.H."/>
            <person name="Koop B.F."/>
        </authorList>
    </citation>
    <scope>NUCLEOTIDE SEQUENCE</scope>
</reference>
<dbReference type="PANTHER" id="PTHR12542:SF41">
    <property type="entry name" value="EXOCYST COMPLEX COMPONENT 7"/>
    <property type="match status" value="1"/>
</dbReference>
<dbReference type="InterPro" id="IPR046364">
    <property type="entry name" value="Exo70_C"/>
</dbReference>
<dbReference type="AlphaFoldDB" id="A0A6Q2XQQ4"/>
<dbReference type="GO" id="GO:0015031">
    <property type="term" value="P:protein transport"/>
    <property type="evidence" value="ECO:0007669"/>
    <property type="project" value="UniProtKB-KW"/>
</dbReference>
<proteinExistence type="inferred from homology"/>
<keyword evidence="2 5" id="KW-0813">Transport</keyword>
<dbReference type="Ensembl" id="ENSELUT00000084222.2">
    <property type="protein sequence ID" value="ENSELUP00000056369.2"/>
    <property type="gene ID" value="ENSELUG00000011265.3"/>
</dbReference>
<dbReference type="GeneTree" id="ENSGT00390000003595"/>
<reference evidence="8" key="3">
    <citation type="submission" date="2025-08" db="UniProtKB">
        <authorList>
            <consortium name="Ensembl"/>
        </authorList>
    </citation>
    <scope>IDENTIFICATION</scope>
</reference>
<sequence length="654" mass="74721">MIPTEDASVRKREIEEKLKQEQETLSFIRENMEKSDQLTKGMVSILSSFESRLMQLENSIIPVHKQTENLQRLQENVEKTLSCMDHVISYYHVAKDTDKIIKEGPTGRLDEYLACIAKIQKAVEYFQDNNPDSPELNTVKARFEKGKELLEAEFRSLLTRYSKPVPPVLILDAITVDEELEVQEEVILEHLPEAVLQDIICISGWLVEYGRNQDFMNVYFQIRSNQLDRSIKGLKDHFRKNSASSGILYSPAVQTKRKDTPTKKVPKRPGTIRKAQNLLKQYSQHGLDGKKGGSNLSPAEGKDDVLDIEIDSYIHCISAFVKLAQSEYALLTEIIPEHHQKKTFDSLIQEALDNLMLEGDNIVSAARRAIIRHDYSAVLTIFPILRHLKQTKADFDSTLQGTAASTKNKLPTLITSMETVGAKALEEFADSIKNDPDKEYNMPKDGTVHELTSNAILFLQQLLDFQETAGAMLASQGRTGLAGKVLGNLQLNLLSKSKVYEDSALSAVFLHNNYNYILKSLEKSELIQLVTVTQKKAESSYQELILQQIQVYQRSWQKVTEHIMDRNMPSFQPGTKGFNDGLEELCKIQKVWAIPDKEQRDAIRQAQRRMVSEAYRAFLQRYVNISFTKNPEKYYKYRPEQVEEMIDRLFDTSA</sequence>
<feature type="domain" description="Exocyst complex subunit Exo70 C-terminal" evidence="7">
    <location>
        <begin position="314"/>
        <end position="647"/>
    </location>
</feature>
<reference evidence="8" key="2">
    <citation type="submission" date="2020-02" db="EMBL/GenBank/DDBJ databases">
        <title>Esox lucius (northern pike) genome, fEsoLuc1, primary haplotype.</title>
        <authorList>
            <person name="Myers G."/>
            <person name="Karagic N."/>
            <person name="Meyer A."/>
            <person name="Pippel M."/>
            <person name="Reichard M."/>
            <person name="Winkler S."/>
            <person name="Tracey A."/>
            <person name="Sims Y."/>
            <person name="Howe K."/>
            <person name="Rhie A."/>
            <person name="Formenti G."/>
            <person name="Durbin R."/>
            <person name="Fedrigo O."/>
            <person name="Jarvis E.D."/>
        </authorList>
    </citation>
    <scope>NUCLEOTIDE SEQUENCE [LARGE SCALE GENOMIC DNA]</scope>
</reference>
<feature type="coiled-coil region" evidence="6">
    <location>
        <begin position="4"/>
        <end position="31"/>
    </location>
</feature>
<keyword evidence="3 5" id="KW-0268">Exocytosis</keyword>
<evidence type="ECO:0000313" key="9">
    <source>
        <dbReference type="Proteomes" id="UP000265140"/>
    </source>
</evidence>
<dbReference type="InterPro" id="IPR016159">
    <property type="entry name" value="Cullin_repeat-like_dom_sf"/>
</dbReference>
<dbReference type="Gene3D" id="1.20.1280.170">
    <property type="entry name" value="Exocyst complex component Exo70"/>
    <property type="match status" value="2"/>
</dbReference>
<dbReference type="PANTHER" id="PTHR12542">
    <property type="entry name" value="EXOCYST COMPLEX PROTEIN EXO70"/>
    <property type="match status" value="1"/>
</dbReference>
<comment type="function">
    <text evidence="5">Component of the exocyst complex involved in the docking of exocytic vesicles with fusion sites on the plasma membrane.</text>
</comment>
<dbReference type="InterPro" id="IPR004140">
    <property type="entry name" value="Exo70"/>
</dbReference>
<evidence type="ECO:0000313" key="8">
    <source>
        <dbReference type="Ensembl" id="ENSELUP00000056369.2"/>
    </source>
</evidence>